<feature type="compositionally biased region" description="Polar residues" evidence="1">
    <location>
        <begin position="489"/>
        <end position="499"/>
    </location>
</feature>
<feature type="region of interest" description="Disordered" evidence="1">
    <location>
        <begin position="348"/>
        <end position="386"/>
    </location>
</feature>
<feature type="signal peptide" evidence="2">
    <location>
        <begin position="1"/>
        <end position="25"/>
    </location>
</feature>
<evidence type="ECO:0000313" key="4">
    <source>
        <dbReference type="Proteomes" id="UP001321473"/>
    </source>
</evidence>
<organism evidence="3 4">
    <name type="scientific">Amblyomma americanum</name>
    <name type="common">Lone star tick</name>
    <dbReference type="NCBI Taxonomy" id="6943"/>
    <lineage>
        <taxon>Eukaryota</taxon>
        <taxon>Metazoa</taxon>
        <taxon>Ecdysozoa</taxon>
        <taxon>Arthropoda</taxon>
        <taxon>Chelicerata</taxon>
        <taxon>Arachnida</taxon>
        <taxon>Acari</taxon>
        <taxon>Parasitiformes</taxon>
        <taxon>Ixodida</taxon>
        <taxon>Ixodoidea</taxon>
        <taxon>Ixodidae</taxon>
        <taxon>Amblyomminae</taxon>
        <taxon>Amblyomma</taxon>
    </lineage>
</organism>
<feature type="compositionally biased region" description="Basic and acidic residues" evidence="1">
    <location>
        <begin position="649"/>
        <end position="677"/>
    </location>
</feature>
<feature type="region of interest" description="Disordered" evidence="1">
    <location>
        <begin position="403"/>
        <end position="614"/>
    </location>
</feature>
<feature type="compositionally biased region" description="Polar residues" evidence="1">
    <location>
        <begin position="439"/>
        <end position="455"/>
    </location>
</feature>
<feature type="compositionally biased region" description="Polar residues" evidence="1">
    <location>
        <begin position="465"/>
        <end position="481"/>
    </location>
</feature>
<gene>
    <name evidence="3" type="ORF">V5799_012024</name>
</gene>
<evidence type="ECO:0000256" key="2">
    <source>
        <dbReference type="SAM" id="SignalP"/>
    </source>
</evidence>
<accession>A0AAQ4EFN2</accession>
<feature type="compositionally biased region" description="Low complexity" evidence="1">
    <location>
        <begin position="679"/>
        <end position="694"/>
    </location>
</feature>
<dbReference type="AlphaFoldDB" id="A0AAQ4EFN2"/>
<name>A0AAQ4EFN2_AMBAM</name>
<sequence>MLLSRLLVAVVLLTTLATLPGPADGTFSYLALPAALVGFPVSRVALGLGVASVKIAIASRLLRFLFGLMSRGKSGPELGISVRKEFVHVPARDLKPPPLTTLVEPVHWVAPALPPPSPVPVHWARAPLPPPSVHWAPPPMTVRARALASAFSLPQPHGLPEQHSFVVGRSGQPAPPPGVASHPPPAFQPPWAKFVPSPPTPPPLHFVIPPPPAVALLKPGKASELHPVTSISSLSKASKTLLADAQPATGGTFDQILRIAQSPAVSTIASNNPELIVRLIQGISGAKPPQTPLGTAHSTAGLTSSKIGNGDIQALLGFVRQDPNLVRNIVRADPGFVPSLVNNLLGISGQRSKEPTPAPPVNSSDFDFKESNDTNDADSNVPANSPFEVFRFPSRAGDVEQPLFSRTPWHTPTLLRQLPDQPAEEVDVSVRKDKPEPSYYQTELTTAHPSSQADGTVQEDKPEPSYQTEATTELAITQAYGSGTDDKSGSSYDKPQPSTDPDAYNDPTEPTVEVFVINEEPELEPDVHTSEELTDDVHASPSDDDSRPLPSGGVQLVAEPPAKQTDASRRVFVPVTGKFRSDSLDDIPLNVDGSPAVPSNLTAHPVTQAEGRALGDQLKRSYQIEVTTKLPTIQAHETGRNYKPQSSYDKPESSTRHESSNYKPESSSDKEASKDPVEPDVQVVVTEQPVVEQDLPASDETKGDVYASANNGDHSSLPPGEKQHAARPTVKQTPPPVRTVFSPVTGQYRFGPFGISGPGKNVAGFPFSLYDPTDLDTEAPKSGETGPRQEDPKPRVRRTAPSPDASGTWRSMNSRA</sequence>
<feature type="chain" id="PRO_5042811596" evidence="2">
    <location>
        <begin position="26"/>
        <end position="816"/>
    </location>
</feature>
<protein>
    <submittedName>
        <fullName evidence="3">Uncharacterized protein</fullName>
    </submittedName>
</protein>
<evidence type="ECO:0000256" key="1">
    <source>
        <dbReference type="SAM" id="MobiDB-lite"/>
    </source>
</evidence>
<feature type="region of interest" description="Disordered" evidence="1">
    <location>
        <begin position="761"/>
        <end position="816"/>
    </location>
</feature>
<dbReference type="Proteomes" id="UP001321473">
    <property type="component" value="Unassembled WGS sequence"/>
</dbReference>
<keyword evidence="4" id="KW-1185">Reference proteome</keyword>
<feature type="compositionally biased region" description="Basic and acidic residues" evidence="1">
    <location>
        <begin position="525"/>
        <end position="538"/>
    </location>
</feature>
<keyword evidence="2" id="KW-0732">Signal</keyword>
<proteinExistence type="predicted"/>
<evidence type="ECO:0000313" key="3">
    <source>
        <dbReference type="EMBL" id="KAK8773438.1"/>
    </source>
</evidence>
<comment type="caution">
    <text evidence="3">The sequence shown here is derived from an EMBL/GenBank/DDBJ whole genome shotgun (WGS) entry which is preliminary data.</text>
</comment>
<dbReference type="EMBL" id="JARKHS020016917">
    <property type="protein sequence ID" value="KAK8773438.1"/>
    <property type="molecule type" value="Genomic_DNA"/>
</dbReference>
<reference evidence="3 4" key="1">
    <citation type="journal article" date="2023" name="Arcadia Sci">
        <title>De novo assembly of a long-read Amblyomma americanum tick genome.</title>
        <authorList>
            <person name="Chou S."/>
            <person name="Poskanzer K.E."/>
            <person name="Rollins M."/>
            <person name="Thuy-Boun P.S."/>
        </authorList>
    </citation>
    <scope>NUCLEOTIDE SEQUENCE [LARGE SCALE GENOMIC DNA]</scope>
    <source>
        <strain evidence="3">F_SG_1</strain>
        <tissue evidence="3">Salivary glands</tissue>
    </source>
</reference>
<feature type="region of interest" description="Disordered" evidence="1">
    <location>
        <begin position="627"/>
        <end position="743"/>
    </location>
</feature>